<dbReference type="EnsemblMetazoa" id="CapteT211677">
    <property type="protein sequence ID" value="CapteP211677"/>
    <property type="gene ID" value="CapteG211677"/>
</dbReference>
<protein>
    <submittedName>
        <fullName evidence="2 3">Uncharacterized protein</fullName>
    </submittedName>
</protein>
<accession>R7UW97</accession>
<reference evidence="3" key="3">
    <citation type="submission" date="2015-06" db="UniProtKB">
        <authorList>
            <consortium name="EnsemblMetazoa"/>
        </authorList>
    </citation>
    <scope>IDENTIFICATION</scope>
</reference>
<keyword evidence="4" id="KW-1185">Reference proteome</keyword>
<reference evidence="2 4" key="2">
    <citation type="journal article" date="2013" name="Nature">
        <title>Insights into bilaterian evolution from three spiralian genomes.</title>
        <authorList>
            <person name="Simakov O."/>
            <person name="Marletaz F."/>
            <person name="Cho S.J."/>
            <person name="Edsinger-Gonzales E."/>
            <person name="Havlak P."/>
            <person name="Hellsten U."/>
            <person name="Kuo D.H."/>
            <person name="Larsson T."/>
            <person name="Lv J."/>
            <person name="Arendt D."/>
            <person name="Savage R."/>
            <person name="Osoegawa K."/>
            <person name="de Jong P."/>
            <person name="Grimwood J."/>
            <person name="Chapman J.A."/>
            <person name="Shapiro H."/>
            <person name="Aerts A."/>
            <person name="Otillar R.P."/>
            <person name="Terry A.Y."/>
            <person name="Boore J.L."/>
            <person name="Grigoriev I.V."/>
            <person name="Lindberg D.R."/>
            <person name="Seaver E.C."/>
            <person name="Weisblat D.A."/>
            <person name="Putnam N.H."/>
            <person name="Rokhsar D.S."/>
        </authorList>
    </citation>
    <scope>NUCLEOTIDE SEQUENCE</scope>
    <source>
        <strain evidence="2 4">I ESC-2004</strain>
    </source>
</reference>
<dbReference type="EMBL" id="KB299712">
    <property type="protein sequence ID" value="ELU07636.1"/>
    <property type="molecule type" value="Genomic_DNA"/>
</dbReference>
<gene>
    <name evidence="2" type="ORF">CAPTEDRAFT_211677</name>
</gene>
<dbReference type="EMBL" id="AMQN01006997">
    <property type="status" value="NOT_ANNOTATED_CDS"/>
    <property type="molecule type" value="Genomic_DNA"/>
</dbReference>
<reference evidence="4" key="1">
    <citation type="submission" date="2012-12" db="EMBL/GenBank/DDBJ databases">
        <authorList>
            <person name="Hellsten U."/>
            <person name="Grimwood J."/>
            <person name="Chapman J.A."/>
            <person name="Shapiro H."/>
            <person name="Aerts A."/>
            <person name="Otillar R.P."/>
            <person name="Terry A.Y."/>
            <person name="Boore J.L."/>
            <person name="Simakov O."/>
            <person name="Marletaz F."/>
            <person name="Cho S.-J."/>
            <person name="Edsinger-Gonzales E."/>
            <person name="Havlak P."/>
            <person name="Kuo D.-H."/>
            <person name="Larsson T."/>
            <person name="Lv J."/>
            <person name="Arendt D."/>
            <person name="Savage R."/>
            <person name="Osoegawa K."/>
            <person name="de Jong P."/>
            <person name="Lindberg D.R."/>
            <person name="Seaver E.C."/>
            <person name="Weisblat D.A."/>
            <person name="Putnam N.H."/>
            <person name="Grigoriev I.V."/>
            <person name="Rokhsar D.S."/>
        </authorList>
    </citation>
    <scope>NUCLEOTIDE SEQUENCE</scope>
    <source>
        <strain evidence="4">I ESC-2004</strain>
    </source>
</reference>
<name>R7UW97_CAPTE</name>
<feature type="region of interest" description="Disordered" evidence="1">
    <location>
        <begin position="396"/>
        <end position="452"/>
    </location>
</feature>
<feature type="compositionally biased region" description="Polar residues" evidence="1">
    <location>
        <begin position="402"/>
        <end position="416"/>
    </location>
</feature>
<evidence type="ECO:0000313" key="3">
    <source>
        <dbReference type="EnsemblMetazoa" id="CapteP211677"/>
    </source>
</evidence>
<dbReference type="HOGENOM" id="CLU_467896_0_0_1"/>
<evidence type="ECO:0000256" key="1">
    <source>
        <dbReference type="SAM" id="MobiDB-lite"/>
    </source>
</evidence>
<feature type="region of interest" description="Disordered" evidence="1">
    <location>
        <begin position="267"/>
        <end position="288"/>
    </location>
</feature>
<dbReference type="OrthoDB" id="10545047at2759"/>
<evidence type="ECO:0000313" key="2">
    <source>
        <dbReference type="EMBL" id="ELU07636.1"/>
    </source>
</evidence>
<organism evidence="2">
    <name type="scientific">Capitella teleta</name>
    <name type="common">Polychaete worm</name>
    <dbReference type="NCBI Taxonomy" id="283909"/>
    <lineage>
        <taxon>Eukaryota</taxon>
        <taxon>Metazoa</taxon>
        <taxon>Spiralia</taxon>
        <taxon>Lophotrochozoa</taxon>
        <taxon>Annelida</taxon>
        <taxon>Polychaeta</taxon>
        <taxon>Sedentaria</taxon>
        <taxon>Scolecida</taxon>
        <taxon>Capitellidae</taxon>
        <taxon>Capitella</taxon>
    </lineage>
</organism>
<dbReference type="AlphaFoldDB" id="R7UW97"/>
<feature type="region of interest" description="Disordered" evidence="1">
    <location>
        <begin position="342"/>
        <end position="378"/>
    </location>
</feature>
<dbReference type="Proteomes" id="UP000014760">
    <property type="component" value="Unassembled WGS sequence"/>
</dbReference>
<feature type="compositionally biased region" description="Polar residues" evidence="1">
    <location>
        <begin position="361"/>
        <end position="375"/>
    </location>
</feature>
<proteinExistence type="predicted"/>
<sequence>MADTPVPRTEKESSSSELSMVTMNLSGRFKGREIRRYGQDVLTYILNNHTVSVFFGQQMNFRPSLPDKYAFEGGTRAFIYYDKTVFRGCDEKQYRHYLKDMENKGRLRRYYLPDSNFVVVKMRGRQNPRNKFLAISWMTDECQGKLKSLNLVRKLLSFAADLCAIEEMPVVVAGTFRITLEEAQNVVYTEFEGFRVYGYMATRPKRMLRMSNFFFTAKPVRMEDVRPLLCSKIDIACPMSERWLNPEDAFYWDPAFAKVRLRRHTATTSTRGKGIEAPSTPQSPMKTRAEWTRMEPTLKKRQGSIASDGWSDFTEMERKLKLEEDEEDAPRSMKNAISAPALDTKLAKTPEPEPGVAKDASNASLPQKNERTLQSVPDLDNPSIFAKLEDTLKRIEDRRTGRSPTPGMSTSTSNLQDAFPKNQEDEEVKHFSSNGFSKDQPDSTRTKTPRGFINPDDYDLSVDLFRKEEKVSGFDTFGLKMELTRQEDLDIQLEDATHLLHSISETNPMRVVEGASQPNLTEPLHNGTCLDDSDEDPSDLSGVLKKIPSYIELYDEELLENNTGVCIARCTAFNTFGLIRPAA</sequence>
<evidence type="ECO:0000313" key="4">
    <source>
        <dbReference type="Proteomes" id="UP000014760"/>
    </source>
</evidence>